<reference evidence="1 2" key="1">
    <citation type="submission" date="2016-11" db="EMBL/GenBank/DDBJ databases">
        <authorList>
            <person name="Jaros S."/>
            <person name="Januszkiewicz K."/>
            <person name="Wedrychowicz H."/>
        </authorList>
    </citation>
    <scope>NUCLEOTIDE SEQUENCE [LARGE SCALE GENOMIC DNA]</scope>
    <source>
        <strain evidence="1 2">Con a/3</strain>
    </source>
</reference>
<gene>
    <name evidence="1" type="ORF">UN64_19625</name>
</gene>
<comment type="caution">
    <text evidence="1">The sequence shown here is derived from an EMBL/GenBank/DDBJ whole genome shotgun (WGS) entry which is preliminary data.</text>
</comment>
<dbReference type="EMBL" id="MQMF01000014">
    <property type="protein sequence ID" value="OOE06994.1"/>
    <property type="molecule type" value="Genomic_DNA"/>
</dbReference>
<evidence type="ECO:0008006" key="3">
    <source>
        <dbReference type="Google" id="ProtNLM"/>
    </source>
</evidence>
<protein>
    <recommendedName>
        <fullName evidence="3">DUF2190 domain-containing protein</fullName>
    </recommendedName>
</protein>
<dbReference type="AlphaFoldDB" id="A0A1V3FZG3"/>
<sequence length="116" mass="11850">MAMNQRYTHFDHIALTVPEGVKSGQPVRVGAVAGVAQIDRQPDGKATVWLDGSHMIDVAGALTEGQVVYIKADRTLTATATGNFPFGVAVLAKGTGTGPAEVAPFGHNPAVAVAAA</sequence>
<name>A0A1V3FZG3_9BACL</name>
<dbReference type="RefSeq" id="WP_077365917.1">
    <property type="nucleotide sequence ID" value="NZ_MQMF01000014.1"/>
</dbReference>
<accession>A0A1V3FZG3</accession>
<organism evidence="1 2">
    <name type="scientific">Fictibacillus arsenicus</name>
    <dbReference type="NCBI Taxonomy" id="255247"/>
    <lineage>
        <taxon>Bacteria</taxon>
        <taxon>Bacillati</taxon>
        <taxon>Bacillota</taxon>
        <taxon>Bacilli</taxon>
        <taxon>Bacillales</taxon>
        <taxon>Fictibacillaceae</taxon>
        <taxon>Fictibacillus</taxon>
    </lineage>
</organism>
<dbReference type="InterPro" id="IPR011231">
    <property type="entry name" value="Phage_VT1-Sakai_H0018"/>
</dbReference>
<dbReference type="Pfam" id="PF09956">
    <property type="entry name" value="Phage_cement_2"/>
    <property type="match status" value="1"/>
</dbReference>
<dbReference type="OrthoDB" id="3831028at2"/>
<evidence type="ECO:0000313" key="2">
    <source>
        <dbReference type="Proteomes" id="UP000188597"/>
    </source>
</evidence>
<dbReference type="Proteomes" id="UP000188597">
    <property type="component" value="Unassembled WGS sequence"/>
</dbReference>
<evidence type="ECO:0000313" key="1">
    <source>
        <dbReference type="EMBL" id="OOE06994.1"/>
    </source>
</evidence>
<proteinExistence type="predicted"/>